<accession>A0A953JE61</accession>
<dbReference type="PROSITE" id="PS50109">
    <property type="entry name" value="HIS_KIN"/>
    <property type="match status" value="1"/>
</dbReference>
<name>A0A953JE61_9BACT</name>
<keyword evidence="3 7" id="KW-0597">Phosphoprotein</keyword>
<dbReference type="EMBL" id="JAIOIV010000095">
    <property type="protein sequence ID" value="MBZ0156910.1"/>
    <property type="molecule type" value="Genomic_DNA"/>
</dbReference>
<comment type="caution">
    <text evidence="10">The sequence shown here is derived from an EMBL/GenBank/DDBJ whole genome shotgun (WGS) entry which is preliminary data.</text>
</comment>
<proteinExistence type="predicted"/>
<dbReference type="Gene3D" id="3.30.565.10">
    <property type="entry name" value="Histidine kinase-like ATPase, C-terminal domain"/>
    <property type="match status" value="1"/>
</dbReference>
<comment type="catalytic activity">
    <reaction evidence="1">
        <text>ATP + protein L-histidine = ADP + protein N-phospho-L-histidine.</text>
        <dbReference type="EC" id="2.7.13.3"/>
    </reaction>
</comment>
<dbReference type="GO" id="GO:0000155">
    <property type="term" value="F:phosphorelay sensor kinase activity"/>
    <property type="evidence" value="ECO:0007669"/>
    <property type="project" value="TreeGrafter"/>
</dbReference>
<evidence type="ECO:0000256" key="7">
    <source>
        <dbReference type="PROSITE-ProRule" id="PRU00169"/>
    </source>
</evidence>
<dbReference type="Pfam" id="PF02518">
    <property type="entry name" value="HATPase_c"/>
    <property type="match status" value="1"/>
</dbReference>
<keyword evidence="5" id="KW-0805">Transcription regulation</keyword>
<evidence type="ECO:0000259" key="9">
    <source>
        <dbReference type="PROSITE" id="PS50110"/>
    </source>
</evidence>
<keyword evidence="4" id="KW-0902">Two-component regulatory system</keyword>
<dbReference type="EC" id="2.7.13.3" evidence="2"/>
<reference evidence="10" key="1">
    <citation type="journal article" date="2021" name="bioRxiv">
        <title>Unraveling nitrogen, sulfur and carbon metabolic pathways and microbial community transcriptional responses to substrate deprivation and toxicity stresses in a bioreactor mimicking anoxic brackish coastal sediment conditions.</title>
        <authorList>
            <person name="Martins P.D."/>
            <person name="Echeveste M.J."/>
            <person name="Arshad A."/>
            <person name="Kurth J."/>
            <person name="Ouboter H."/>
            <person name="Jetten M.S.M."/>
            <person name="Welte C.U."/>
        </authorList>
    </citation>
    <scope>NUCLEOTIDE SEQUENCE</scope>
    <source>
        <strain evidence="10">MAG_39</strain>
    </source>
</reference>
<feature type="domain" description="Response regulatory" evidence="9">
    <location>
        <begin position="8"/>
        <end position="122"/>
    </location>
</feature>
<evidence type="ECO:0000256" key="3">
    <source>
        <dbReference type="ARBA" id="ARBA00022553"/>
    </source>
</evidence>
<evidence type="ECO:0000256" key="2">
    <source>
        <dbReference type="ARBA" id="ARBA00012438"/>
    </source>
</evidence>
<dbReference type="InterPro" id="IPR004358">
    <property type="entry name" value="Sig_transdc_His_kin-like_C"/>
</dbReference>
<dbReference type="FunFam" id="3.40.50.2300:FF:000018">
    <property type="entry name" value="DNA-binding transcriptional regulator NtrC"/>
    <property type="match status" value="1"/>
</dbReference>
<dbReference type="InterPro" id="IPR036890">
    <property type="entry name" value="HATPase_C_sf"/>
</dbReference>
<dbReference type="PANTHER" id="PTHR43547">
    <property type="entry name" value="TWO-COMPONENT HISTIDINE KINASE"/>
    <property type="match status" value="1"/>
</dbReference>
<dbReference type="CDD" id="cd00075">
    <property type="entry name" value="HATPase"/>
    <property type="match status" value="1"/>
</dbReference>
<dbReference type="SUPFAM" id="SSF55874">
    <property type="entry name" value="ATPase domain of HSP90 chaperone/DNA topoisomerase II/histidine kinase"/>
    <property type="match status" value="1"/>
</dbReference>
<dbReference type="Proteomes" id="UP000705867">
    <property type="component" value="Unassembled WGS sequence"/>
</dbReference>
<dbReference type="InterPro" id="IPR001789">
    <property type="entry name" value="Sig_transdc_resp-reg_receiver"/>
</dbReference>
<dbReference type="SMART" id="SM00387">
    <property type="entry name" value="HATPase_c"/>
    <property type="match status" value="1"/>
</dbReference>
<keyword evidence="6" id="KW-0804">Transcription</keyword>
<sequence length="378" mass="42240">MNGESRGSILVVDDDPFVLDSASLLLGSYGNSVVSSPNGREALSHFKEGTFDVVVTDIKMPSMSGIELLEQIRSLDPQVPVILMTAYADLDIAIDAVKKGAYDFIVKPYKPEQLIHSVEKAVKYNRLVRMETEYRRILEEFNQELETLVAERTMSLMALTVADRVRNPASTIGGTGKRLLEKEELPERAREGLKSIVDEAEKLDVIVRDFQEILKTRKSMFRYEDINAIVKNLLSLLVKEIEDRGISLEVCLTENPLRINAQKNLLRVAIFHVLRNAIEATPEGGTISVTTAGSDSRVTLTVSDTGRGIPEQDIPRIFDPFFSTKDHKFGMGLPLVRQIVTEHLGEITVESRMGTGTTFRMSFPARWMEKSTMGGKHP</sequence>
<dbReference type="InterPro" id="IPR011006">
    <property type="entry name" value="CheY-like_superfamily"/>
</dbReference>
<dbReference type="PANTHER" id="PTHR43547:SF2">
    <property type="entry name" value="HYBRID SIGNAL TRANSDUCTION HISTIDINE KINASE C"/>
    <property type="match status" value="1"/>
</dbReference>
<reference evidence="10" key="2">
    <citation type="submission" date="2021-08" db="EMBL/GenBank/DDBJ databases">
        <authorList>
            <person name="Dalcin Martins P."/>
        </authorList>
    </citation>
    <scope>NUCLEOTIDE SEQUENCE</scope>
    <source>
        <strain evidence="10">MAG_39</strain>
    </source>
</reference>
<feature type="modified residue" description="4-aspartylphosphate" evidence="7">
    <location>
        <position position="57"/>
    </location>
</feature>
<evidence type="ECO:0000256" key="5">
    <source>
        <dbReference type="ARBA" id="ARBA00023015"/>
    </source>
</evidence>
<dbReference type="PROSITE" id="PS50110">
    <property type="entry name" value="RESPONSE_REGULATORY"/>
    <property type="match status" value="1"/>
</dbReference>
<dbReference type="InterPro" id="IPR003594">
    <property type="entry name" value="HATPase_dom"/>
</dbReference>
<dbReference type="InterPro" id="IPR005467">
    <property type="entry name" value="His_kinase_dom"/>
</dbReference>
<dbReference type="Gene3D" id="3.40.50.2300">
    <property type="match status" value="1"/>
</dbReference>
<dbReference type="SUPFAM" id="SSF52172">
    <property type="entry name" value="CheY-like"/>
    <property type="match status" value="1"/>
</dbReference>
<organism evidence="10 11">
    <name type="scientific">Candidatus Nitrobium versatile</name>
    <dbReference type="NCBI Taxonomy" id="2884831"/>
    <lineage>
        <taxon>Bacteria</taxon>
        <taxon>Pseudomonadati</taxon>
        <taxon>Nitrospirota</taxon>
        <taxon>Nitrospiria</taxon>
        <taxon>Nitrospirales</taxon>
        <taxon>Nitrospiraceae</taxon>
        <taxon>Candidatus Nitrobium</taxon>
    </lineage>
</organism>
<evidence type="ECO:0000313" key="11">
    <source>
        <dbReference type="Proteomes" id="UP000705867"/>
    </source>
</evidence>
<dbReference type="AlphaFoldDB" id="A0A953JE61"/>
<evidence type="ECO:0000259" key="8">
    <source>
        <dbReference type="PROSITE" id="PS50109"/>
    </source>
</evidence>
<dbReference type="Pfam" id="PF00072">
    <property type="entry name" value="Response_reg"/>
    <property type="match status" value="1"/>
</dbReference>
<protein>
    <recommendedName>
        <fullName evidence="2">histidine kinase</fullName>
        <ecNumber evidence="2">2.7.13.3</ecNumber>
    </recommendedName>
</protein>
<evidence type="ECO:0000256" key="6">
    <source>
        <dbReference type="ARBA" id="ARBA00023163"/>
    </source>
</evidence>
<evidence type="ECO:0000256" key="4">
    <source>
        <dbReference type="ARBA" id="ARBA00023012"/>
    </source>
</evidence>
<evidence type="ECO:0000313" key="10">
    <source>
        <dbReference type="EMBL" id="MBZ0156910.1"/>
    </source>
</evidence>
<feature type="domain" description="Histidine kinase" evidence="8">
    <location>
        <begin position="160"/>
        <end position="367"/>
    </location>
</feature>
<dbReference type="SMART" id="SM00448">
    <property type="entry name" value="REC"/>
    <property type="match status" value="1"/>
</dbReference>
<evidence type="ECO:0000256" key="1">
    <source>
        <dbReference type="ARBA" id="ARBA00000085"/>
    </source>
</evidence>
<gene>
    <name evidence="10" type="ORF">K8I29_11970</name>
</gene>
<dbReference type="PRINTS" id="PR00344">
    <property type="entry name" value="BCTRLSENSOR"/>
</dbReference>